<sequence length="257" mass="27267">MDHSHIGHGHEPQATLPAETVALPERGFTINRSKALIAAGVLWAIWGLMIWLVTQGRTAGFDHSGLMLYRAGVDLQPLGGNMLQEAVRDITALGGLLLSTLAAGAAAIALLFLRMRREAMLFTLTVVLGWGLNALMKTLVGRERPTLVPHLTEAAGYSFPSGHSFTSAMIYIGMALAFASFSGRHSVRYTLIGSAIVISAMIAWSRVMLGVHFPSDVVAGWSGGAAWAFTAAALLYEPAKRAADSAAAHGLDPLGHR</sequence>
<dbReference type="Gene3D" id="1.20.144.10">
    <property type="entry name" value="Phosphatidic acid phosphatase type 2/haloperoxidase"/>
    <property type="match status" value="2"/>
</dbReference>
<feature type="transmembrane region" description="Helical" evidence="7">
    <location>
        <begin position="191"/>
        <end position="211"/>
    </location>
</feature>
<dbReference type="InterPro" id="IPR036938">
    <property type="entry name" value="PAP2/HPO_sf"/>
</dbReference>
<evidence type="ECO:0000256" key="4">
    <source>
        <dbReference type="ARBA" id="ARBA00022801"/>
    </source>
</evidence>
<feature type="domain" description="Phosphatidic acid phosphatase type 2/haloperoxidase" evidence="8">
    <location>
        <begin position="119"/>
        <end position="232"/>
    </location>
</feature>
<keyword evidence="5 7" id="KW-1133">Transmembrane helix</keyword>
<dbReference type="CDD" id="cd03392">
    <property type="entry name" value="PAP2_like_2"/>
    <property type="match status" value="1"/>
</dbReference>
<dbReference type="SMART" id="SM00014">
    <property type="entry name" value="acidPPc"/>
    <property type="match status" value="1"/>
</dbReference>
<evidence type="ECO:0000256" key="3">
    <source>
        <dbReference type="ARBA" id="ARBA00022692"/>
    </source>
</evidence>
<evidence type="ECO:0000313" key="9">
    <source>
        <dbReference type="EMBL" id="MBY8335749.1"/>
    </source>
</evidence>
<keyword evidence="4" id="KW-0378">Hydrolase</keyword>
<organism evidence="9 10">
    <name type="scientific">Alteriqipengyuania abyssalis</name>
    <dbReference type="NCBI Taxonomy" id="2860200"/>
    <lineage>
        <taxon>Bacteria</taxon>
        <taxon>Pseudomonadati</taxon>
        <taxon>Pseudomonadota</taxon>
        <taxon>Alphaproteobacteria</taxon>
        <taxon>Sphingomonadales</taxon>
        <taxon>Erythrobacteraceae</taxon>
        <taxon>Alteriqipengyuania</taxon>
    </lineage>
</organism>
<keyword evidence="3 7" id="KW-0812">Transmembrane</keyword>
<comment type="subcellular location">
    <subcellularLocation>
        <location evidence="1">Cell membrane</location>
        <topology evidence="1">Multi-pass membrane protein</topology>
    </subcellularLocation>
</comment>
<evidence type="ECO:0000256" key="2">
    <source>
        <dbReference type="ARBA" id="ARBA00022475"/>
    </source>
</evidence>
<dbReference type="InterPro" id="IPR000326">
    <property type="entry name" value="PAP2/HPO"/>
</dbReference>
<comment type="caution">
    <text evidence="9">The sequence shown here is derived from an EMBL/GenBank/DDBJ whole genome shotgun (WGS) entry which is preliminary data.</text>
</comment>
<proteinExistence type="predicted"/>
<evidence type="ECO:0000256" key="6">
    <source>
        <dbReference type="ARBA" id="ARBA00023136"/>
    </source>
</evidence>
<reference evidence="9 10" key="1">
    <citation type="submission" date="2021-07" db="EMBL/GenBank/DDBJ databases">
        <title>Alteriqipengyuania abyssalis NZ-12B nov, sp.nov isolated from deep sea sponge in pacific ocean.</title>
        <authorList>
            <person name="Tareen S."/>
            <person name="Wink J."/>
        </authorList>
    </citation>
    <scope>NUCLEOTIDE SEQUENCE [LARGE SCALE GENOMIC DNA]</scope>
    <source>
        <strain evidence="9 10">NZ-12B</strain>
    </source>
</reference>
<evidence type="ECO:0000256" key="5">
    <source>
        <dbReference type="ARBA" id="ARBA00022989"/>
    </source>
</evidence>
<gene>
    <name evidence="9" type="ORF">KYN89_01685</name>
</gene>
<feature type="transmembrane region" description="Helical" evidence="7">
    <location>
        <begin position="217"/>
        <end position="236"/>
    </location>
</feature>
<dbReference type="SUPFAM" id="SSF48317">
    <property type="entry name" value="Acid phosphatase/Vanadium-dependent haloperoxidase"/>
    <property type="match status" value="1"/>
</dbReference>
<accession>A0ABS7P9K3</accession>
<dbReference type="EMBL" id="JAHWXP010000001">
    <property type="protein sequence ID" value="MBY8335749.1"/>
    <property type="molecule type" value="Genomic_DNA"/>
</dbReference>
<feature type="transmembrane region" description="Helical" evidence="7">
    <location>
        <begin position="160"/>
        <end position="179"/>
    </location>
</feature>
<keyword evidence="2" id="KW-1003">Cell membrane</keyword>
<dbReference type="PANTHER" id="PTHR14969:SF62">
    <property type="entry name" value="DECAPRENYLPHOSPHORYL-5-PHOSPHORIBOSE PHOSPHATASE RV3807C-RELATED"/>
    <property type="match status" value="1"/>
</dbReference>
<evidence type="ECO:0000259" key="8">
    <source>
        <dbReference type="SMART" id="SM00014"/>
    </source>
</evidence>
<dbReference type="RefSeq" id="WP_222823517.1">
    <property type="nucleotide sequence ID" value="NZ_JAHWXP010000001.1"/>
</dbReference>
<evidence type="ECO:0000313" key="10">
    <source>
        <dbReference type="Proteomes" id="UP000759298"/>
    </source>
</evidence>
<dbReference type="Pfam" id="PF01569">
    <property type="entry name" value="PAP2"/>
    <property type="match status" value="1"/>
</dbReference>
<evidence type="ECO:0000256" key="1">
    <source>
        <dbReference type="ARBA" id="ARBA00004651"/>
    </source>
</evidence>
<dbReference type="PANTHER" id="PTHR14969">
    <property type="entry name" value="SPHINGOSINE-1-PHOSPHATE PHOSPHOHYDROLASE"/>
    <property type="match status" value="1"/>
</dbReference>
<dbReference type="Proteomes" id="UP000759298">
    <property type="component" value="Unassembled WGS sequence"/>
</dbReference>
<feature type="transmembrane region" description="Helical" evidence="7">
    <location>
        <begin position="35"/>
        <end position="54"/>
    </location>
</feature>
<feature type="transmembrane region" description="Helical" evidence="7">
    <location>
        <begin position="90"/>
        <end position="113"/>
    </location>
</feature>
<evidence type="ECO:0000256" key="7">
    <source>
        <dbReference type="SAM" id="Phobius"/>
    </source>
</evidence>
<name>A0ABS7P9K3_9SPHN</name>
<keyword evidence="6 7" id="KW-0472">Membrane</keyword>
<keyword evidence="10" id="KW-1185">Reference proteome</keyword>
<protein>
    <submittedName>
        <fullName evidence="9">Phosphatase PAP2 family protein</fullName>
    </submittedName>
</protein>
<feature type="transmembrane region" description="Helical" evidence="7">
    <location>
        <begin position="120"/>
        <end position="140"/>
    </location>
</feature>